<dbReference type="SMART" id="SM00360">
    <property type="entry name" value="RRM"/>
    <property type="match status" value="1"/>
</dbReference>
<feature type="domain" description="RRM" evidence="9">
    <location>
        <begin position="34"/>
        <end position="112"/>
    </location>
</feature>
<dbReference type="GO" id="GO:0000339">
    <property type="term" value="F:RNA cap binding"/>
    <property type="evidence" value="ECO:0007669"/>
    <property type="project" value="InterPro"/>
</dbReference>
<evidence type="ECO:0000259" key="9">
    <source>
        <dbReference type="PROSITE" id="PS50102"/>
    </source>
</evidence>
<dbReference type="InterPro" id="IPR000504">
    <property type="entry name" value="RRM_dom"/>
</dbReference>
<dbReference type="InterPro" id="IPR027157">
    <property type="entry name" value="NCBP2"/>
</dbReference>
<evidence type="ECO:0000256" key="1">
    <source>
        <dbReference type="ARBA" id="ARBA00004123"/>
    </source>
</evidence>
<dbReference type="InterPro" id="IPR012677">
    <property type="entry name" value="Nucleotide-bd_a/b_plait_sf"/>
</dbReference>
<keyword evidence="6 7" id="KW-0694">RNA-binding</keyword>
<keyword evidence="5 7" id="KW-0539">Nucleus</keyword>
<protein>
    <recommendedName>
        <fullName evidence="7">Nuclear cap-binding protein subunit 2</fullName>
    </recommendedName>
    <alternativeName>
        <fullName evidence="7">20 kDa nuclear cap-binding protein</fullName>
    </alternativeName>
</protein>
<dbReference type="Pfam" id="PF00076">
    <property type="entry name" value="RRM_1"/>
    <property type="match status" value="1"/>
</dbReference>
<dbReference type="Gene3D" id="3.30.70.330">
    <property type="match status" value="1"/>
</dbReference>
<comment type="subcellular location">
    <subcellularLocation>
        <location evidence="1 7">Nucleus</location>
    </subcellularLocation>
</comment>
<evidence type="ECO:0000256" key="4">
    <source>
        <dbReference type="ARBA" id="ARBA00023187"/>
    </source>
</evidence>
<dbReference type="Proteomes" id="UP000095192">
    <property type="component" value="Unassembled WGS sequence"/>
</dbReference>
<feature type="region of interest" description="Disordered" evidence="8">
    <location>
        <begin position="178"/>
        <end position="248"/>
    </location>
</feature>
<sequence length="265" mass="29342">MAELYLGLKKVPTYYDRKTCSSLEDWNEAVRNSRAVYVGNLNYFTTEEELYELARHAGSVDRIVMGLNRLTRAPCGFAFIFFRSPREAHVAVQILSGAQCDGRVIRVDPDSGRDIDGERKYGRGTSGRQWRDEWRDFYDPGRGGEGGERGKRAREELEACLMANHMPPMDQGPYARNVRHRWGGGPSGGPPMGPPLPIPGPPPPQERGASVAAPPPPENPFAYTSKFSRVGMGGVPPWSGGNRGNQPNFLLKEQDLIRSAVISLE</sequence>
<comment type="similarity">
    <text evidence="2 7">Belongs to the RRM NCBP2 family.</text>
</comment>
<dbReference type="GO" id="GO:0005634">
    <property type="term" value="C:nucleus"/>
    <property type="evidence" value="ECO:0007669"/>
    <property type="project" value="UniProtKB-SubCell"/>
</dbReference>
<dbReference type="PROSITE" id="PS50102">
    <property type="entry name" value="RRM"/>
    <property type="match status" value="1"/>
</dbReference>
<dbReference type="InterPro" id="IPR035979">
    <property type="entry name" value="RBD_domain_sf"/>
</dbReference>
<dbReference type="AlphaFoldDB" id="A0A1D3D3M0"/>
<dbReference type="VEuPathDB" id="ToxoDB:LOC34619988"/>
<evidence type="ECO:0000256" key="5">
    <source>
        <dbReference type="ARBA" id="ARBA00023242"/>
    </source>
</evidence>
<evidence type="ECO:0000256" key="7">
    <source>
        <dbReference type="RuleBase" id="RU364036"/>
    </source>
</evidence>
<keyword evidence="4 7" id="KW-0508">mRNA splicing</keyword>
<keyword evidence="11" id="KW-1185">Reference proteome</keyword>
<gene>
    <name evidence="10" type="ORF">cyc_03262</name>
</gene>
<dbReference type="GO" id="GO:0045292">
    <property type="term" value="P:mRNA cis splicing, via spliceosome"/>
    <property type="evidence" value="ECO:0007669"/>
    <property type="project" value="InterPro"/>
</dbReference>
<evidence type="ECO:0000256" key="2">
    <source>
        <dbReference type="ARBA" id="ARBA00010725"/>
    </source>
</evidence>
<evidence type="ECO:0000313" key="10">
    <source>
        <dbReference type="EMBL" id="OEH78039.1"/>
    </source>
</evidence>
<dbReference type="EMBL" id="JROU02000877">
    <property type="protein sequence ID" value="OEH78039.1"/>
    <property type="molecule type" value="Genomic_DNA"/>
</dbReference>
<evidence type="ECO:0000256" key="3">
    <source>
        <dbReference type="ARBA" id="ARBA00022664"/>
    </source>
</evidence>
<proteinExistence type="inferred from homology"/>
<evidence type="ECO:0000313" key="11">
    <source>
        <dbReference type="Proteomes" id="UP000095192"/>
    </source>
</evidence>
<dbReference type="VEuPathDB" id="ToxoDB:cyc_03262"/>
<feature type="compositionally biased region" description="Pro residues" evidence="8">
    <location>
        <begin position="188"/>
        <end position="205"/>
    </location>
</feature>
<dbReference type="FunCoup" id="A0A1D3D3M0">
    <property type="interactions" value="179"/>
</dbReference>
<dbReference type="PANTHER" id="PTHR18847:SF0">
    <property type="entry name" value="NUCLEAR CAP-BINDING PROTEIN SUBUNIT 2"/>
    <property type="match status" value="1"/>
</dbReference>
<organism evidence="10 11">
    <name type="scientific">Cyclospora cayetanensis</name>
    <dbReference type="NCBI Taxonomy" id="88456"/>
    <lineage>
        <taxon>Eukaryota</taxon>
        <taxon>Sar</taxon>
        <taxon>Alveolata</taxon>
        <taxon>Apicomplexa</taxon>
        <taxon>Conoidasida</taxon>
        <taxon>Coccidia</taxon>
        <taxon>Eucoccidiorida</taxon>
        <taxon>Eimeriorina</taxon>
        <taxon>Eimeriidae</taxon>
        <taxon>Cyclospora</taxon>
    </lineage>
</organism>
<dbReference type="SUPFAM" id="SSF54928">
    <property type="entry name" value="RNA-binding domain, RBD"/>
    <property type="match status" value="1"/>
</dbReference>
<evidence type="ECO:0000256" key="6">
    <source>
        <dbReference type="PROSITE-ProRule" id="PRU00176"/>
    </source>
</evidence>
<dbReference type="InParanoid" id="A0A1D3D3M0"/>
<comment type="caution">
    <text evidence="10">The sequence shown here is derived from an EMBL/GenBank/DDBJ whole genome shotgun (WGS) entry which is preliminary data.</text>
</comment>
<evidence type="ECO:0000256" key="8">
    <source>
        <dbReference type="SAM" id="MobiDB-lite"/>
    </source>
</evidence>
<reference evidence="10 11" key="1">
    <citation type="journal article" date="2016" name="BMC Genomics">
        <title>Comparative genomics reveals Cyclospora cayetanensis possesses coccidia-like metabolism and invasion components but unique surface antigens.</title>
        <authorList>
            <person name="Liu S."/>
            <person name="Wang L."/>
            <person name="Zheng H."/>
            <person name="Xu Z."/>
            <person name="Roellig D.M."/>
            <person name="Li N."/>
            <person name="Frace M.A."/>
            <person name="Tang K."/>
            <person name="Arrowood M.J."/>
            <person name="Moss D.M."/>
            <person name="Zhang L."/>
            <person name="Feng Y."/>
            <person name="Xiao L."/>
        </authorList>
    </citation>
    <scope>NUCLEOTIDE SEQUENCE [LARGE SCALE GENOMIC DNA]</scope>
    <source>
        <strain evidence="10 11">CHN_HEN01</strain>
    </source>
</reference>
<accession>A0A1D3D3M0</accession>
<dbReference type="PANTHER" id="PTHR18847">
    <property type="entry name" value="20 KD NUCLEAR CAP BINDING PROTEIN"/>
    <property type="match status" value="1"/>
</dbReference>
<keyword evidence="3 7" id="KW-0507">mRNA processing</keyword>
<dbReference type="GO" id="GO:0005846">
    <property type="term" value="C:nuclear cap binding complex"/>
    <property type="evidence" value="ECO:0007669"/>
    <property type="project" value="InterPro"/>
</dbReference>
<name>A0A1D3D3M0_9EIME</name>